<evidence type="ECO:0000313" key="8">
    <source>
        <dbReference type="EMBL" id="SHI33514.1"/>
    </source>
</evidence>
<evidence type="ECO:0000256" key="6">
    <source>
        <dbReference type="ARBA" id="ARBA00047321"/>
    </source>
</evidence>
<dbReference type="InterPro" id="IPR036188">
    <property type="entry name" value="FAD/NAD-bd_sf"/>
</dbReference>
<dbReference type="EC" id="1.13.12.3" evidence="3"/>
<dbReference type="InterPro" id="IPR002937">
    <property type="entry name" value="Amino_oxidase"/>
</dbReference>
<dbReference type="GO" id="GO:0050361">
    <property type="term" value="F:tryptophan 2-monooxygenase activity"/>
    <property type="evidence" value="ECO:0007669"/>
    <property type="project" value="UniProtKB-EC"/>
</dbReference>
<dbReference type="Gene3D" id="3.50.50.60">
    <property type="entry name" value="FAD/NAD(P)-binding domain"/>
    <property type="match status" value="1"/>
</dbReference>
<evidence type="ECO:0000256" key="3">
    <source>
        <dbReference type="ARBA" id="ARBA00012535"/>
    </source>
</evidence>
<sequence length="522" mass="60234">MKKTICIAGGGISGLYSALQLSDLDYNVILLEASENHWGGRIETTVLENFITEWGPMRFETKLQPKFGKLIDDLKIELLPFNGPQANPSQFPQYDLPLQEQNLNALDLLRKGILLMMGKNPNNPLDFGCQNWIDSLTEEDFRIMRKESKLNGKPMWKMGFWNALSEDGILSHQALMKIRDTGTFYHMIPDNLNAIEWVIWWLRAFKTDGQILATIKKGTDEITKQMLLKLQERKNVTLINGAKLISFKSINKDQVEAAYTKKEEKLTLEADHLLLAMPQYPLKKLNHSLPEKIREQLDSVNGFAMTKVFFILDKPWWEYNQSPQARANRMPTREIHYFRRSKTNDFDGYGMILLYTDKPATEFWNYYIENRNKHEFAEINNNDEIKQQFANFMSKDVYRSLQGNEAMSTTGLQLTKEALLKYANMSLTEIKDDIEKSIVSYGIRDWSCAPYGAGNHCWRPGVKSWEIQEQFKAFALDNSEAKNIHIIGEAYSDYTGFIEGAINSSDWALEEITGKKMTINFS</sequence>
<evidence type="ECO:0000256" key="5">
    <source>
        <dbReference type="ARBA" id="ARBA00023070"/>
    </source>
</evidence>
<evidence type="ECO:0000256" key="4">
    <source>
        <dbReference type="ARBA" id="ARBA00017871"/>
    </source>
</evidence>
<dbReference type="InterPro" id="IPR050281">
    <property type="entry name" value="Flavin_monoamine_oxidase"/>
</dbReference>
<comment type="catalytic activity">
    <reaction evidence="6">
        <text>L-tryptophan + O2 = indole-3-acetamide + CO2 + H2O</text>
        <dbReference type="Rhea" id="RHEA:16165"/>
        <dbReference type="ChEBI" id="CHEBI:15377"/>
        <dbReference type="ChEBI" id="CHEBI:15379"/>
        <dbReference type="ChEBI" id="CHEBI:16031"/>
        <dbReference type="ChEBI" id="CHEBI:16526"/>
        <dbReference type="ChEBI" id="CHEBI:57912"/>
        <dbReference type="EC" id="1.13.12.3"/>
    </reaction>
</comment>
<dbReference type="PANTHER" id="PTHR10742">
    <property type="entry name" value="FLAVIN MONOAMINE OXIDASE"/>
    <property type="match status" value="1"/>
</dbReference>
<comment type="pathway">
    <text evidence="1">Plant hormone metabolism; auxin biosynthesis.</text>
</comment>
<gene>
    <name evidence="8" type="ORF">SAMN05444363_0109</name>
</gene>
<dbReference type="STRING" id="415425.SAMN05444363_0109"/>
<name>A0A1M6AAG4_9FLAO</name>
<keyword evidence="5" id="KW-0073">Auxin biosynthesis</keyword>
<dbReference type="GO" id="GO:0009851">
    <property type="term" value="P:auxin biosynthetic process"/>
    <property type="evidence" value="ECO:0007669"/>
    <property type="project" value="UniProtKB-KW"/>
</dbReference>
<dbReference type="GO" id="GO:0001716">
    <property type="term" value="F:L-amino-acid oxidase activity"/>
    <property type="evidence" value="ECO:0007669"/>
    <property type="project" value="TreeGrafter"/>
</dbReference>
<protein>
    <recommendedName>
        <fullName evidence="4">Tryptophan 2-monooxygenase</fullName>
        <ecNumber evidence="3">1.13.12.3</ecNumber>
    </recommendedName>
</protein>
<evidence type="ECO:0000256" key="1">
    <source>
        <dbReference type="ARBA" id="ARBA00004814"/>
    </source>
</evidence>
<dbReference type="AlphaFoldDB" id="A0A1M6AAG4"/>
<feature type="domain" description="Amine oxidase" evidence="7">
    <location>
        <begin position="12"/>
        <end position="504"/>
    </location>
</feature>
<dbReference type="Pfam" id="PF01593">
    <property type="entry name" value="Amino_oxidase"/>
    <property type="match status" value="1"/>
</dbReference>
<organism evidence="8 9">
    <name type="scientific">Flavobacterium terrae</name>
    <dbReference type="NCBI Taxonomy" id="415425"/>
    <lineage>
        <taxon>Bacteria</taxon>
        <taxon>Pseudomonadati</taxon>
        <taxon>Bacteroidota</taxon>
        <taxon>Flavobacteriia</taxon>
        <taxon>Flavobacteriales</taxon>
        <taxon>Flavobacteriaceae</taxon>
        <taxon>Flavobacterium</taxon>
    </lineage>
</organism>
<dbReference type="OrthoDB" id="3972913at2"/>
<keyword evidence="9" id="KW-1185">Reference proteome</keyword>
<dbReference type="GO" id="GO:0009063">
    <property type="term" value="P:amino acid catabolic process"/>
    <property type="evidence" value="ECO:0007669"/>
    <property type="project" value="TreeGrafter"/>
</dbReference>
<evidence type="ECO:0000313" key="9">
    <source>
        <dbReference type="Proteomes" id="UP000184488"/>
    </source>
</evidence>
<dbReference type="PANTHER" id="PTHR10742:SF342">
    <property type="entry name" value="AMINE OXIDASE"/>
    <property type="match status" value="1"/>
</dbReference>
<evidence type="ECO:0000259" key="7">
    <source>
        <dbReference type="Pfam" id="PF01593"/>
    </source>
</evidence>
<reference evidence="9" key="1">
    <citation type="submission" date="2016-11" db="EMBL/GenBank/DDBJ databases">
        <authorList>
            <person name="Varghese N."/>
            <person name="Submissions S."/>
        </authorList>
    </citation>
    <scope>NUCLEOTIDE SEQUENCE [LARGE SCALE GENOMIC DNA]</scope>
    <source>
        <strain evidence="9">DSM 18829</strain>
    </source>
</reference>
<proteinExistence type="inferred from homology"/>
<dbReference type="EMBL" id="FQZI01000001">
    <property type="protein sequence ID" value="SHI33514.1"/>
    <property type="molecule type" value="Genomic_DNA"/>
</dbReference>
<dbReference type="RefSeq" id="WP_073307560.1">
    <property type="nucleotide sequence ID" value="NZ_FQZI01000001.1"/>
</dbReference>
<comment type="similarity">
    <text evidence="2">Belongs to the tryptophan 2-monooxygenase family.</text>
</comment>
<dbReference type="Proteomes" id="UP000184488">
    <property type="component" value="Unassembled WGS sequence"/>
</dbReference>
<evidence type="ECO:0000256" key="2">
    <source>
        <dbReference type="ARBA" id="ARBA00005833"/>
    </source>
</evidence>
<dbReference type="SUPFAM" id="SSF51905">
    <property type="entry name" value="FAD/NAD(P)-binding domain"/>
    <property type="match status" value="1"/>
</dbReference>
<accession>A0A1M6AAG4</accession>